<dbReference type="InterPro" id="IPR001394">
    <property type="entry name" value="Peptidase_C19_UCH"/>
</dbReference>
<dbReference type="FunCoup" id="A0A2K1J731">
    <property type="interactions" value="2466"/>
</dbReference>
<dbReference type="InterPro" id="IPR050164">
    <property type="entry name" value="Peptidase_C19"/>
</dbReference>
<gene>
    <name evidence="11" type="primary">LOC112293876</name>
    <name evidence="10" type="ORF">PHYPA_020453</name>
</gene>
<evidence type="ECO:0000259" key="9">
    <source>
        <dbReference type="PROSITE" id="PS50235"/>
    </source>
</evidence>
<dbReference type="Gramene" id="Pp3c16_4180V3.2">
    <property type="protein sequence ID" value="Pp3c16_4180V3.2"/>
    <property type="gene ID" value="Pp3c16_4180"/>
</dbReference>
<feature type="compositionally biased region" description="Basic and acidic residues" evidence="8">
    <location>
        <begin position="153"/>
        <end position="164"/>
    </location>
</feature>
<dbReference type="RefSeq" id="XP_024399577.1">
    <property type="nucleotide sequence ID" value="XM_024543809.2"/>
</dbReference>
<dbReference type="GO" id="GO:0016579">
    <property type="term" value="P:protein deubiquitination"/>
    <property type="evidence" value="ECO:0007669"/>
    <property type="project" value="InterPro"/>
</dbReference>
<evidence type="ECO:0000256" key="6">
    <source>
        <dbReference type="ARBA" id="ARBA00022807"/>
    </source>
</evidence>
<dbReference type="Gramene" id="Pp3c16_4180V3.1">
    <property type="protein sequence ID" value="Pp3c16_4180V3.1"/>
    <property type="gene ID" value="Pp3c16_4180"/>
</dbReference>
<dbReference type="PROSITE" id="PS50235">
    <property type="entry name" value="USP_3"/>
    <property type="match status" value="1"/>
</dbReference>
<accession>A0A2K1J731</accession>
<sequence length="583" mass="63050">MAGQGGPLRPPNTAAPDNLADHRQNKIYELPKKSELKEGTVLGDFGIVFGSFSENEAKLFQSASPPVRQALHKGRDSLPSFQFGDLTGLGELHTYDTYTFAPEERSGENGAAVLPSVQVGSTDVSRRTPADEAAVQRREKGPEAEAGTFENEGDTKQPSKEGRVEQAQAQALAENDHRSNTKQAPKSWASLVGVQPVPGDAGRISGRASGQGKPVARLASKLTTEAVPKLQPRGLINTGNTCFANSTLQALLACPPFLNLLATIKSRTLPPTGFPALRAFASFAGQFRVASEPEQKDQKLGPVDVGRPFAPVMFDDVLRSFSPDQPPRGRPRQEDAQEFLSHVMDRLHEELLWLEGRSIVGQNAVVDDEEWEIVGPKNKSALTRTHMTIKSPLSDIFGGQLCSVVKAKGNKASATVQPFLVLHLDILSDAVQSIEDALRFFAAPESLEGYKAASSKASEVVSASKAIKIQSLPSVLIVHLMRFSYGASGSGKLNKAIKYSNSLTIGRELLATSTGSATEGRKYELVATVTHHGNNPSTGHYTADCRQPDGRWLRFDDAVVSVVPINQVLQEHTYVLFYKRVSH</sequence>
<reference evidence="11" key="3">
    <citation type="submission" date="2020-12" db="UniProtKB">
        <authorList>
            <consortium name="EnsemblPlants"/>
        </authorList>
    </citation>
    <scope>IDENTIFICATION</scope>
</reference>
<evidence type="ECO:0000256" key="8">
    <source>
        <dbReference type="SAM" id="MobiDB-lite"/>
    </source>
</evidence>
<evidence type="ECO:0000256" key="1">
    <source>
        <dbReference type="ARBA" id="ARBA00000707"/>
    </source>
</evidence>
<dbReference type="InterPro" id="IPR028889">
    <property type="entry name" value="USP"/>
</dbReference>
<dbReference type="PANTHER" id="PTHR24006:SF687">
    <property type="entry name" value="UBIQUITIN CARBOXYL-TERMINAL HYDROLASE 10"/>
    <property type="match status" value="1"/>
</dbReference>
<evidence type="ECO:0000256" key="4">
    <source>
        <dbReference type="ARBA" id="ARBA00022786"/>
    </source>
</evidence>
<feature type="region of interest" description="Disordered" evidence="8">
    <location>
        <begin position="1"/>
        <end position="24"/>
    </location>
</feature>
<dbReference type="Gene3D" id="3.90.70.10">
    <property type="entry name" value="Cysteine proteinases"/>
    <property type="match status" value="1"/>
</dbReference>
<keyword evidence="5 7" id="KW-0378">Hydrolase</keyword>
<reference evidence="10 12" key="1">
    <citation type="journal article" date="2008" name="Science">
        <title>The Physcomitrella genome reveals evolutionary insights into the conquest of land by plants.</title>
        <authorList>
            <person name="Rensing S."/>
            <person name="Lang D."/>
            <person name="Zimmer A."/>
            <person name="Terry A."/>
            <person name="Salamov A."/>
            <person name="Shapiro H."/>
            <person name="Nishiyama T."/>
            <person name="Perroud P.-F."/>
            <person name="Lindquist E."/>
            <person name="Kamisugi Y."/>
            <person name="Tanahashi T."/>
            <person name="Sakakibara K."/>
            <person name="Fujita T."/>
            <person name="Oishi K."/>
            <person name="Shin-I T."/>
            <person name="Kuroki Y."/>
            <person name="Toyoda A."/>
            <person name="Suzuki Y."/>
            <person name="Hashimoto A."/>
            <person name="Yamaguchi K."/>
            <person name="Sugano A."/>
            <person name="Kohara Y."/>
            <person name="Fujiyama A."/>
            <person name="Anterola A."/>
            <person name="Aoki S."/>
            <person name="Ashton N."/>
            <person name="Barbazuk W.B."/>
            <person name="Barker E."/>
            <person name="Bennetzen J."/>
            <person name="Bezanilla M."/>
            <person name="Blankenship R."/>
            <person name="Cho S.H."/>
            <person name="Dutcher S."/>
            <person name="Estelle M."/>
            <person name="Fawcett J.A."/>
            <person name="Gundlach H."/>
            <person name="Hanada K."/>
            <person name="Heyl A."/>
            <person name="Hicks K.A."/>
            <person name="Hugh J."/>
            <person name="Lohr M."/>
            <person name="Mayer K."/>
            <person name="Melkozernov A."/>
            <person name="Murata T."/>
            <person name="Nelson D."/>
            <person name="Pils B."/>
            <person name="Prigge M."/>
            <person name="Reiss B."/>
            <person name="Renner T."/>
            <person name="Rombauts S."/>
            <person name="Rushton P."/>
            <person name="Sanderfoot A."/>
            <person name="Schween G."/>
            <person name="Shiu S.-H."/>
            <person name="Stueber K."/>
            <person name="Theodoulou F.L."/>
            <person name="Tu H."/>
            <person name="Van de Peer Y."/>
            <person name="Verrier P.J."/>
            <person name="Waters E."/>
            <person name="Wood A."/>
            <person name="Yang L."/>
            <person name="Cove D."/>
            <person name="Cuming A."/>
            <person name="Hasebe M."/>
            <person name="Lucas S."/>
            <person name="Mishler D.B."/>
            <person name="Reski R."/>
            <person name="Grigoriev I."/>
            <person name="Quatrano R.S."/>
            <person name="Boore J.L."/>
        </authorList>
    </citation>
    <scope>NUCLEOTIDE SEQUENCE [LARGE SCALE GENOMIC DNA]</scope>
    <source>
        <strain evidence="11 12">cv. Gransden 2004</strain>
    </source>
</reference>
<comment type="catalytic activity">
    <reaction evidence="1 7">
        <text>Thiol-dependent hydrolysis of ester, thioester, amide, peptide and isopeptide bonds formed by the C-terminal Gly of ubiquitin (a 76-residue protein attached to proteins as an intracellular targeting signal).</text>
        <dbReference type="EC" id="3.4.19.12"/>
    </reaction>
</comment>
<proteinExistence type="inferred from homology"/>
<evidence type="ECO:0000313" key="12">
    <source>
        <dbReference type="Proteomes" id="UP000006727"/>
    </source>
</evidence>
<evidence type="ECO:0000256" key="2">
    <source>
        <dbReference type="ARBA" id="ARBA00009085"/>
    </source>
</evidence>
<dbReference type="PANTHER" id="PTHR24006">
    <property type="entry name" value="UBIQUITIN CARBOXYL-TERMINAL HYDROLASE"/>
    <property type="match status" value="1"/>
</dbReference>
<comment type="function">
    <text evidence="7">Recognizes and hydrolyzes the peptide bond at the C-terminal Gly of ubiquitin. Involved in the processing of poly-ubiquitin precursors as well as that of ubiquitinated proteins.</text>
</comment>
<keyword evidence="4 7" id="KW-0833">Ubl conjugation pathway</keyword>
<keyword evidence="12" id="KW-1185">Reference proteome</keyword>
<name>A0A2K1J731_PHYPA</name>
<dbReference type="EnsemblPlants" id="Pp3c16_4180V3.2">
    <property type="protein sequence ID" value="Pp3c16_4180V3.2"/>
    <property type="gene ID" value="Pp3c16_4180"/>
</dbReference>
<dbReference type="InterPro" id="IPR038765">
    <property type="entry name" value="Papain-like_cys_pep_sf"/>
</dbReference>
<dbReference type="GeneID" id="112293876"/>
<dbReference type="PROSITE" id="PS00972">
    <property type="entry name" value="USP_1"/>
    <property type="match status" value="1"/>
</dbReference>
<dbReference type="OrthoDB" id="429671at2759"/>
<keyword evidence="6 7" id="KW-0788">Thiol protease</keyword>
<protein>
    <recommendedName>
        <fullName evidence="7">Ubiquitin carboxyl-terminal hydrolase</fullName>
        <ecNumber evidence="7">3.4.19.12</ecNumber>
    </recommendedName>
</protein>
<evidence type="ECO:0000313" key="10">
    <source>
        <dbReference type="EMBL" id="PNR37345.1"/>
    </source>
</evidence>
<feature type="domain" description="USP" evidence="9">
    <location>
        <begin position="233"/>
        <end position="581"/>
    </location>
</feature>
<dbReference type="GO" id="GO:0005634">
    <property type="term" value="C:nucleus"/>
    <property type="evidence" value="ECO:0000318"/>
    <property type="project" value="GO_Central"/>
</dbReference>
<dbReference type="Proteomes" id="UP000006727">
    <property type="component" value="Chromosome 16"/>
</dbReference>
<dbReference type="InterPro" id="IPR018200">
    <property type="entry name" value="USP_CS"/>
</dbReference>
<feature type="region of interest" description="Disordered" evidence="8">
    <location>
        <begin position="117"/>
        <end position="188"/>
    </location>
</feature>
<dbReference type="PROSITE" id="PS00973">
    <property type="entry name" value="USP_2"/>
    <property type="match status" value="1"/>
</dbReference>
<keyword evidence="3 7" id="KW-0645">Protease</keyword>
<dbReference type="GO" id="GO:0005829">
    <property type="term" value="C:cytosol"/>
    <property type="evidence" value="ECO:0000318"/>
    <property type="project" value="GO_Central"/>
</dbReference>
<reference evidence="10 12" key="2">
    <citation type="journal article" date="2018" name="Plant J.">
        <title>The Physcomitrella patens chromosome-scale assembly reveals moss genome structure and evolution.</title>
        <authorList>
            <person name="Lang D."/>
            <person name="Ullrich K.K."/>
            <person name="Murat F."/>
            <person name="Fuchs J."/>
            <person name="Jenkins J."/>
            <person name="Haas F.B."/>
            <person name="Piednoel M."/>
            <person name="Gundlach H."/>
            <person name="Van Bel M."/>
            <person name="Meyberg R."/>
            <person name="Vives C."/>
            <person name="Morata J."/>
            <person name="Symeonidi A."/>
            <person name="Hiss M."/>
            <person name="Muchero W."/>
            <person name="Kamisugi Y."/>
            <person name="Saleh O."/>
            <person name="Blanc G."/>
            <person name="Decker E.L."/>
            <person name="van Gessel N."/>
            <person name="Grimwood J."/>
            <person name="Hayes R.D."/>
            <person name="Graham S.W."/>
            <person name="Gunter L.E."/>
            <person name="McDaniel S.F."/>
            <person name="Hoernstein S.N.W."/>
            <person name="Larsson A."/>
            <person name="Li F.W."/>
            <person name="Perroud P.F."/>
            <person name="Phillips J."/>
            <person name="Ranjan P."/>
            <person name="Rokshar D.S."/>
            <person name="Rothfels C.J."/>
            <person name="Schneider L."/>
            <person name="Shu S."/>
            <person name="Stevenson D.W."/>
            <person name="Thummler F."/>
            <person name="Tillich M."/>
            <person name="Villarreal Aguilar J.C."/>
            <person name="Widiez T."/>
            <person name="Wong G.K."/>
            <person name="Wymore A."/>
            <person name="Zhang Y."/>
            <person name="Zimmer A.D."/>
            <person name="Quatrano R.S."/>
            <person name="Mayer K.F.X."/>
            <person name="Goodstein D."/>
            <person name="Casacuberta J.M."/>
            <person name="Vandepoele K."/>
            <person name="Reski R."/>
            <person name="Cuming A.C."/>
            <person name="Tuskan G.A."/>
            <person name="Maumus F."/>
            <person name="Salse J."/>
            <person name="Schmutz J."/>
            <person name="Rensing S.A."/>
        </authorList>
    </citation>
    <scope>NUCLEOTIDE SEQUENCE [LARGE SCALE GENOMIC DNA]</scope>
    <source>
        <strain evidence="11 12">cv. Gransden 2004</strain>
    </source>
</reference>
<dbReference type="EC" id="3.4.19.12" evidence="7"/>
<evidence type="ECO:0000256" key="3">
    <source>
        <dbReference type="ARBA" id="ARBA00022670"/>
    </source>
</evidence>
<evidence type="ECO:0000256" key="7">
    <source>
        <dbReference type="RuleBase" id="RU366025"/>
    </source>
</evidence>
<dbReference type="EMBL" id="ABEU02000016">
    <property type="protein sequence ID" value="PNR37345.1"/>
    <property type="molecule type" value="Genomic_DNA"/>
</dbReference>
<dbReference type="AlphaFoldDB" id="A0A2K1J731"/>
<dbReference type="PaxDb" id="3218-PP1S127_123V6.2"/>
<dbReference type="GO" id="GO:0006508">
    <property type="term" value="P:proteolysis"/>
    <property type="evidence" value="ECO:0007669"/>
    <property type="project" value="UniProtKB-KW"/>
</dbReference>
<dbReference type="GO" id="GO:0004843">
    <property type="term" value="F:cysteine-type deubiquitinase activity"/>
    <property type="evidence" value="ECO:0000318"/>
    <property type="project" value="GO_Central"/>
</dbReference>
<evidence type="ECO:0000256" key="5">
    <source>
        <dbReference type="ARBA" id="ARBA00022801"/>
    </source>
</evidence>
<dbReference type="SUPFAM" id="SSF54001">
    <property type="entry name" value="Cysteine proteinases"/>
    <property type="match status" value="1"/>
</dbReference>
<dbReference type="STRING" id="3218.A0A2K1J731"/>
<evidence type="ECO:0000313" key="11">
    <source>
        <dbReference type="EnsemblPlants" id="Pp3c16_4180V3.1"/>
    </source>
</evidence>
<dbReference type="GO" id="GO:0031647">
    <property type="term" value="P:regulation of protein stability"/>
    <property type="evidence" value="ECO:0000318"/>
    <property type="project" value="GO_Central"/>
</dbReference>
<dbReference type="KEGG" id="ppp:112293876"/>
<organism evidence="10">
    <name type="scientific">Physcomitrium patens</name>
    <name type="common">Spreading-leaved earth moss</name>
    <name type="synonym">Physcomitrella patens</name>
    <dbReference type="NCBI Taxonomy" id="3218"/>
    <lineage>
        <taxon>Eukaryota</taxon>
        <taxon>Viridiplantae</taxon>
        <taxon>Streptophyta</taxon>
        <taxon>Embryophyta</taxon>
        <taxon>Bryophyta</taxon>
        <taxon>Bryophytina</taxon>
        <taxon>Bryopsida</taxon>
        <taxon>Funariidae</taxon>
        <taxon>Funariales</taxon>
        <taxon>Funariaceae</taxon>
        <taxon>Physcomitrium</taxon>
    </lineage>
</organism>
<dbReference type="EnsemblPlants" id="Pp3c16_4180V3.1">
    <property type="protein sequence ID" value="Pp3c16_4180V3.1"/>
    <property type="gene ID" value="Pp3c16_4180"/>
</dbReference>
<feature type="compositionally biased region" description="Basic and acidic residues" evidence="8">
    <location>
        <begin position="124"/>
        <end position="143"/>
    </location>
</feature>
<dbReference type="Pfam" id="PF00443">
    <property type="entry name" value="UCH"/>
    <property type="match status" value="1"/>
</dbReference>
<comment type="similarity">
    <text evidence="2 7">Belongs to the peptidase C19 family.</text>
</comment>